<evidence type="ECO:0000313" key="1">
    <source>
        <dbReference type="EMBL" id="CAD7251073.1"/>
    </source>
</evidence>
<organism evidence="1">
    <name type="scientific">Darwinula stevensoni</name>
    <dbReference type="NCBI Taxonomy" id="69355"/>
    <lineage>
        <taxon>Eukaryota</taxon>
        <taxon>Metazoa</taxon>
        <taxon>Ecdysozoa</taxon>
        <taxon>Arthropoda</taxon>
        <taxon>Crustacea</taxon>
        <taxon>Oligostraca</taxon>
        <taxon>Ostracoda</taxon>
        <taxon>Podocopa</taxon>
        <taxon>Podocopida</taxon>
        <taxon>Darwinulocopina</taxon>
        <taxon>Darwinuloidea</taxon>
        <taxon>Darwinulidae</taxon>
        <taxon>Darwinula</taxon>
    </lineage>
</organism>
<accession>A0A7R9ABN3</accession>
<reference evidence="1" key="1">
    <citation type="submission" date="2020-11" db="EMBL/GenBank/DDBJ databases">
        <authorList>
            <person name="Tran Van P."/>
        </authorList>
    </citation>
    <scope>NUCLEOTIDE SEQUENCE</scope>
</reference>
<dbReference type="Proteomes" id="UP000677054">
    <property type="component" value="Unassembled WGS sequence"/>
</dbReference>
<dbReference type="EMBL" id="CAJPEV010003256">
    <property type="protein sequence ID" value="CAG0899340.1"/>
    <property type="molecule type" value="Genomic_DNA"/>
</dbReference>
<evidence type="ECO:0000313" key="2">
    <source>
        <dbReference type="Proteomes" id="UP000677054"/>
    </source>
</evidence>
<protein>
    <submittedName>
        <fullName evidence="1">Uncharacterized protein</fullName>
    </submittedName>
</protein>
<dbReference type="EMBL" id="LR902773">
    <property type="protein sequence ID" value="CAD7251073.1"/>
    <property type="molecule type" value="Genomic_DNA"/>
</dbReference>
<gene>
    <name evidence="1" type="ORF">DSTB1V02_LOCUS10840</name>
</gene>
<sequence>MESVNIGGGKERPFTEAQNDYLQEYYPEADAHLKENDFKELLKSLQQEEKKLTDRKDVDLPPMHIAITAVFQQAKKLCSDAPSLVIADYVISETFNRNEIFTTAMKNMPDDERNKLFKVKPEFIKRGSGTGKTIIVKEIAKLFAERDEVLLVNLAGGELTKRFRGEFQGAHQGPQPTDTTFPTTSRGIPINPKTLYVDGAKFKPWSTTAPYTPSVVVLPNYILQHRKLHHH</sequence>
<dbReference type="AlphaFoldDB" id="A0A7R9ABN3"/>
<name>A0A7R9ABN3_9CRUS</name>
<keyword evidence="2" id="KW-1185">Reference proteome</keyword>
<proteinExistence type="predicted"/>